<sequence length="37" mass="4587">MRFWDKFLIPLERLKLSSIDLFYSPLLYSIPKDDNRR</sequence>
<organism evidence="1 2">
    <name type="scientific">Leptospira interrogans str. UI 12758</name>
    <dbReference type="NCBI Taxonomy" id="1049938"/>
    <lineage>
        <taxon>Bacteria</taxon>
        <taxon>Pseudomonadati</taxon>
        <taxon>Spirochaetota</taxon>
        <taxon>Spirochaetia</taxon>
        <taxon>Leptospirales</taxon>
        <taxon>Leptospiraceae</taxon>
        <taxon>Leptospira</taxon>
    </lineage>
</organism>
<dbReference type="EMBL" id="AHNR02000026">
    <property type="protein sequence ID" value="EKR55988.1"/>
    <property type="molecule type" value="Genomic_DNA"/>
</dbReference>
<name>A0A0E2DK48_LEPIR</name>
<dbReference type="AlphaFoldDB" id="A0A0E2DK48"/>
<dbReference type="Proteomes" id="UP000001340">
    <property type="component" value="Unassembled WGS sequence"/>
</dbReference>
<evidence type="ECO:0000313" key="2">
    <source>
        <dbReference type="Proteomes" id="UP000001340"/>
    </source>
</evidence>
<evidence type="ECO:0000313" key="1">
    <source>
        <dbReference type="EMBL" id="EKR55988.1"/>
    </source>
</evidence>
<accession>A0A0E2DK48</accession>
<protein>
    <submittedName>
        <fullName evidence="1">Uncharacterized protein</fullName>
    </submittedName>
</protein>
<gene>
    <name evidence="1" type="ORF">LEP1GSC105_3700</name>
</gene>
<comment type="caution">
    <text evidence="1">The sequence shown here is derived from an EMBL/GenBank/DDBJ whole genome shotgun (WGS) entry which is preliminary data.</text>
</comment>
<reference evidence="1 2" key="1">
    <citation type="submission" date="2012-10" db="EMBL/GenBank/DDBJ databases">
        <authorList>
            <person name="Harkins D.M."/>
            <person name="Durkin A.S."/>
            <person name="Brinkac L.M."/>
            <person name="Haft D.H."/>
            <person name="Selengut J.D."/>
            <person name="Sanka R."/>
            <person name="DePew J."/>
            <person name="Purushe J."/>
            <person name="Chanthongthip A."/>
            <person name="Lattana O."/>
            <person name="Phetsouvanh R."/>
            <person name="Newton P.N."/>
            <person name="Vinetz J.M."/>
            <person name="Sutton G.G."/>
            <person name="Nierman W.C."/>
            <person name="Fouts D.E."/>
        </authorList>
    </citation>
    <scope>NUCLEOTIDE SEQUENCE [LARGE SCALE GENOMIC DNA]</scope>
    <source>
        <strain evidence="1 2">UI 12758</strain>
    </source>
</reference>
<proteinExistence type="predicted"/>